<sequence>MKNIPQVLIDNVHLVKKLTDNYTNKVLPNSLIIHGPQGIGKSTFSFFIIKNIYSEITSDNSKAHHINLINNNTHPNIKYLQKTFDEKNNKFKNYITIEQIRILENFIHQLSFDNFPKFIVIDSADDLNLSAANALLKILEEPKKNTYFILIAHQISSLLPTLRSRCVKFNFEKPSFESFKKILLFHNDNLKSEEISFLFDLSNGSPGLALELFSDDIKDVYITIIEILSEKEPLSSKVINLS</sequence>
<accession>A0A382PA15</accession>
<dbReference type="PANTHER" id="PTHR11669:SF8">
    <property type="entry name" value="DNA POLYMERASE III SUBUNIT DELTA"/>
    <property type="match status" value="1"/>
</dbReference>
<evidence type="ECO:0000259" key="1">
    <source>
        <dbReference type="SMART" id="SM00382"/>
    </source>
</evidence>
<dbReference type="InterPro" id="IPR050238">
    <property type="entry name" value="DNA_Rep/Repair_Clamp_Loader"/>
</dbReference>
<reference evidence="2" key="1">
    <citation type="submission" date="2018-05" db="EMBL/GenBank/DDBJ databases">
        <authorList>
            <person name="Lanie J.A."/>
            <person name="Ng W.-L."/>
            <person name="Kazmierczak K.M."/>
            <person name="Andrzejewski T.M."/>
            <person name="Davidsen T.M."/>
            <person name="Wayne K.J."/>
            <person name="Tettelin H."/>
            <person name="Glass J.I."/>
            <person name="Rusch D."/>
            <person name="Podicherti R."/>
            <person name="Tsui H.-C.T."/>
            <person name="Winkler M.E."/>
        </authorList>
    </citation>
    <scope>NUCLEOTIDE SEQUENCE</scope>
</reference>
<name>A0A382PA15_9ZZZZ</name>
<evidence type="ECO:0000313" key="2">
    <source>
        <dbReference type="EMBL" id="SVC69568.1"/>
    </source>
</evidence>
<organism evidence="2">
    <name type="scientific">marine metagenome</name>
    <dbReference type="NCBI Taxonomy" id="408172"/>
    <lineage>
        <taxon>unclassified sequences</taxon>
        <taxon>metagenomes</taxon>
        <taxon>ecological metagenomes</taxon>
    </lineage>
</organism>
<feature type="non-terminal residue" evidence="2">
    <location>
        <position position="242"/>
    </location>
</feature>
<dbReference type="Pfam" id="PF13177">
    <property type="entry name" value="DNA_pol3_delta2"/>
    <property type="match status" value="1"/>
</dbReference>
<dbReference type="InterPro" id="IPR003593">
    <property type="entry name" value="AAA+_ATPase"/>
</dbReference>
<proteinExistence type="predicted"/>
<dbReference type="InterPro" id="IPR027417">
    <property type="entry name" value="P-loop_NTPase"/>
</dbReference>
<dbReference type="SMART" id="SM00382">
    <property type="entry name" value="AAA"/>
    <property type="match status" value="1"/>
</dbReference>
<dbReference type="EMBL" id="UINC01105551">
    <property type="protein sequence ID" value="SVC69568.1"/>
    <property type="molecule type" value="Genomic_DNA"/>
</dbReference>
<feature type="domain" description="AAA+ ATPase" evidence="1">
    <location>
        <begin position="27"/>
        <end position="175"/>
    </location>
</feature>
<dbReference type="Gene3D" id="3.40.50.300">
    <property type="entry name" value="P-loop containing nucleotide triphosphate hydrolases"/>
    <property type="match status" value="1"/>
</dbReference>
<dbReference type="PANTHER" id="PTHR11669">
    <property type="entry name" value="REPLICATION FACTOR C / DNA POLYMERASE III GAMMA-TAU SUBUNIT"/>
    <property type="match status" value="1"/>
</dbReference>
<dbReference type="GO" id="GO:0006261">
    <property type="term" value="P:DNA-templated DNA replication"/>
    <property type="evidence" value="ECO:0007669"/>
    <property type="project" value="TreeGrafter"/>
</dbReference>
<dbReference type="SUPFAM" id="SSF52540">
    <property type="entry name" value="P-loop containing nucleoside triphosphate hydrolases"/>
    <property type="match status" value="1"/>
</dbReference>
<protein>
    <recommendedName>
        <fullName evidence="1">AAA+ ATPase domain-containing protein</fullName>
    </recommendedName>
</protein>
<dbReference type="GO" id="GO:0009360">
    <property type="term" value="C:DNA polymerase III complex"/>
    <property type="evidence" value="ECO:0007669"/>
    <property type="project" value="TreeGrafter"/>
</dbReference>
<dbReference type="AlphaFoldDB" id="A0A382PA15"/>
<gene>
    <name evidence="2" type="ORF">METZ01_LOCUS322422</name>
</gene>